<keyword evidence="2" id="KW-0472">Membrane</keyword>
<sequence length="494" mass="55255">MRSKRHAYLPEPACLELTQAIGALAGARALRWRHGLNGETTFKTVIVKAHRYLGLCLALFLVIIAGTGSIIAFYDDLERSLNTRMRVVEPQDHGWTITDALRIREQLEREDPRAHVFSLQFPQQPDETLFSRVMPAIDPRTGQVADIDYDEVFANPYTGERLGQRIIGAATLRPEGIPSFLYYLHYSLIFPLEIGIVIFGILALAFALEAILGGYLTFPARPKPGRSGKKPRPFLKRWSTAWKIAPGAPANRRLLDLHRSAGLWLWPLLILFALTGYVLNQGGPYARFIENFAEYAHFQEHPPVEPLAEPLLDPPVDWYRAAELGQRYFAEQAQREGFDIGKPAAIEYRRDLGLYFFSMHTSRDLLDAQGNPTETNSPATAATIAIDARDGRFLGLQLPRGQRAGNTITSWLIALHVTAIGGRVWQIAVSLFGMAVVLISATGVLLWWRRRQARLAAQRAKGQPKIRDIANASGRSGQTVNSRGELQWGKSKCE</sequence>
<protein>
    <recommendedName>
        <fullName evidence="5">PepSY domain-containing protein</fullName>
    </recommendedName>
</protein>
<name>A0A3A1P0Z7_9SPHN</name>
<keyword evidence="2" id="KW-1133">Transmembrane helix</keyword>
<evidence type="ECO:0000313" key="3">
    <source>
        <dbReference type="EMBL" id="RIV82606.1"/>
    </source>
</evidence>
<dbReference type="EMBL" id="QXFM01000117">
    <property type="protein sequence ID" value="RIV82606.1"/>
    <property type="molecule type" value="Genomic_DNA"/>
</dbReference>
<keyword evidence="2" id="KW-0812">Transmembrane</keyword>
<gene>
    <name evidence="3" type="ORF">D2V17_14930</name>
</gene>
<feature type="transmembrane region" description="Helical" evidence="2">
    <location>
        <begin position="52"/>
        <end position="74"/>
    </location>
</feature>
<dbReference type="OrthoDB" id="7626573at2"/>
<keyword evidence="4" id="KW-1185">Reference proteome</keyword>
<dbReference type="Pfam" id="PF03929">
    <property type="entry name" value="PepSY_TM"/>
    <property type="match status" value="1"/>
</dbReference>
<feature type="transmembrane region" description="Helical" evidence="2">
    <location>
        <begin position="194"/>
        <end position="218"/>
    </location>
</feature>
<evidence type="ECO:0008006" key="5">
    <source>
        <dbReference type="Google" id="ProtNLM"/>
    </source>
</evidence>
<dbReference type="PANTHER" id="PTHR34219">
    <property type="entry name" value="IRON-REGULATED INNER MEMBRANE PROTEIN-RELATED"/>
    <property type="match status" value="1"/>
</dbReference>
<feature type="compositionally biased region" description="Polar residues" evidence="1">
    <location>
        <begin position="473"/>
        <end position="484"/>
    </location>
</feature>
<proteinExistence type="predicted"/>
<dbReference type="PANTHER" id="PTHR34219:SF5">
    <property type="entry name" value="BLR4505 PROTEIN"/>
    <property type="match status" value="1"/>
</dbReference>
<feature type="transmembrane region" description="Helical" evidence="2">
    <location>
        <begin position="261"/>
        <end position="279"/>
    </location>
</feature>
<dbReference type="AlphaFoldDB" id="A0A3A1P0Z7"/>
<feature type="transmembrane region" description="Helical" evidence="2">
    <location>
        <begin position="424"/>
        <end position="448"/>
    </location>
</feature>
<evidence type="ECO:0000313" key="4">
    <source>
        <dbReference type="Proteomes" id="UP000265366"/>
    </source>
</evidence>
<accession>A0A3A1P0Z7</accession>
<feature type="region of interest" description="Disordered" evidence="1">
    <location>
        <begin position="466"/>
        <end position="494"/>
    </location>
</feature>
<evidence type="ECO:0000256" key="1">
    <source>
        <dbReference type="SAM" id="MobiDB-lite"/>
    </source>
</evidence>
<comment type="caution">
    <text evidence="3">The sequence shown here is derived from an EMBL/GenBank/DDBJ whole genome shotgun (WGS) entry which is preliminary data.</text>
</comment>
<evidence type="ECO:0000256" key="2">
    <source>
        <dbReference type="SAM" id="Phobius"/>
    </source>
</evidence>
<organism evidence="3 4">
    <name type="scientific">Aurantiacibacter xanthus</name>
    <dbReference type="NCBI Taxonomy" id="1784712"/>
    <lineage>
        <taxon>Bacteria</taxon>
        <taxon>Pseudomonadati</taxon>
        <taxon>Pseudomonadota</taxon>
        <taxon>Alphaproteobacteria</taxon>
        <taxon>Sphingomonadales</taxon>
        <taxon>Erythrobacteraceae</taxon>
        <taxon>Aurantiacibacter</taxon>
    </lineage>
</organism>
<dbReference type="Proteomes" id="UP000265366">
    <property type="component" value="Unassembled WGS sequence"/>
</dbReference>
<dbReference type="InterPro" id="IPR005625">
    <property type="entry name" value="PepSY-ass_TM"/>
</dbReference>
<reference evidence="3 4" key="1">
    <citation type="submission" date="2018-08" db="EMBL/GenBank/DDBJ databases">
        <title>Erythrobacter zhengii sp.nov., a bacterium isolated from deep-sea sediment.</title>
        <authorList>
            <person name="Fang C."/>
            <person name="Wu Y.-H."/>
            <person name="Sun C."/>
            <person name="Wang H."/>
            <person name="Cheng H."/>
            <person name="Meng F.-X."/>
            <person name="Wang C.-S."/>
            <person name="Xu X.-W."/>
        </authorList>
    </citation>
    <scope>NUCLEOTIDE SEQUENCE [LARGE SCALE GENOMIC DNA]</scope>
    <source>
        <strain evidence="3 4">CCTCC AB 2015396</strain>
    </source>
</reference>